<sequence>MQPLLSMKGRWMDGNGSIIAAALLALFLGAALGWLIARSRQAVLAAQLTERTERLTRLETDLADASTSILDLRAENAELRVLLDTEKHRTEENLALLDDARRALSDQFRALSTEALEKSNASFLQLAEENFGKLHQAAKSDLDQRSQAMAAQLTPVVEHLNKLDVNLREIEKTREGAYHGLREQTALMRQLYQELKSETGNLTRALRAPTVRGRWGEIQLKRVVELAGMVDHCDFQEQVQTPEDKRLRPDLVVRLPGGKSVIVDAKAPLEAYLAAVEAPDDDARRAHLAHHARQIRTHIKALSEKTYWEQFKGDTPEFVVLFLPGEHFFAAALEHDPGLIEAGVEQSVILATPTTLISLLRAVAYGWRQERLAQNAREIAGLGREMHKRLSTFSDHLAKIGKGLETAAGAYNSAVGAFDSRVLVQARKLADFDTAGLGDALEPPPPVETALRRSASVASLPGPGLFSNG</sequence>
<evidence type="ECO:0000313" key="6">
    <source>
        <dbReference type="EMBL" id="OYQ17809.1"/>
    </source>
</evidence>
<evidence type="ECO:0000256" key="2">
    <source>
        <dbReference type="ARBA" id="ARBA00009840"/>
    </source>
</evidence>
<keyword evidence="4" id="KW-0175">Coiled coil</keyword>
<keyword evidence="7" id="KW-1185">Reference proteome</keyword>
<dbReference type="Proteomes" id="UP000216361">
    <property type="component" value="Unassembled WGS sequence"/>
</dbReference>
<evidence type="ECO:0000256" key="4">
    <source>
        <dbReference type="ARBA" id="ARBA00023054"/>
    </source>
</evidence>
<dbReference type="PANTHER" id="PTHR30563:SF0">
    <property type="entry name" value="DNA RECOMBINATION PROTEIN RMUC"/>
    <property type="match status" value="1"/>
</dbReference>
<organism evidence="6 7">
    <name type="scientific">Elstera cyanobacteriorum</name>
    <dbReference type="NCBI Taxonomy" id="2022747"/>
    <lineage>
        <taxon>Bacteria</taxon>
        <taxon>Pseudomonadati</taxon>
        <taxon>Pseudomonadota</taxon>
        <taxon>Alphaproteobacteria</taxon>
        <taxon>Rhodospirillales</taxon>
        <taxon>Rhodospirillaceae</taxon>
        <taxon>Elstera</taxon>
    </lineage>
</organism>
<proteinExistence type="inferred from homology"/>
<reference evidence="6 7" key="1">
    <citation type="submission" date="2017-07" db="EMBL/GenBank/DDBJ databases">
        <title>Elstera cyanobacteriorum sp. nov., a novel bacterium isolated from cyanobacterial aggregates in a eutrophic lake.</title>
        <authorList>
            <person name="Cai H."/>
        </authorList>
    </citation>
    <scope>NUCLEOTIDE SEQUENCE [LARGE SCALE GENOMIC DNA]</scope>
    <source>
        <strain evidence="6 7">TH019</strain>
    </source>
</reference>
<protein>
    <recommendedName>
        <fullName evidence="3">DNA recombination protein RmuC homolog</fullName>
    </recommendedName>
</protein>
<dbReference type="RefSeq" id="WP_094409371.1">
    <property type="nucleotide sequence ID" value="NZ_NOXS01000033.1"/>
</dbReference>
<dbReference type="AlphaFoldDB" id="A0A255XLG3"/>
<evidence type="ECO:0000256" key="1">
    <source>
        <dbReference type="ARBA" id="ARBA00003416"/>
    </source>
</evidence>
<comment type="function">
    <text evidence="1">Involved in DNA recombination.</text>
</comment>
<dbReference type="OrthoDB" id="370725at2"/>
<comment type="similarity">
    <text evidence="2">Belongs to the RmuC family.</text>
</comment>
<gene>
    <name evidence="6" type="ORF">CHR90_12575</name>
</gene>
<evidence type="ECO:0000313" key="7">
    <source>
        <dbReference type="Proteomes" id="UP000216361"/>
    </source>
</evidence>
<comment type="caution">
    <text evidence="6">The sequence shown here is derived from an EMBL/GenBank/DDBJ whole genome shotgun (WGS) entry which is preliminary data.</text>
</comment>
<accession>A0A255XLG3</accession>
<evidence type="ECO:0000256" key="3">
    <source>
        <dbReference type="ARBA" id="ARBA00021840"/>
    </source>
</evidence>
<dbReference type="GO" id="GO:0006310">
    <property type="term" value="P:DNA recombination"/>
    <property type="evidence" value="ECO:0007669"/>
    <property type="project" value="UniProtKB-KW"/>
</dbReference>
<keyword evidence="5" id="KW-0233">DNA recombination</keyword>
<dbReference type="PANTHER" id="PTHR30563">
    <property type="entry name" value="DNA RECOMBINATION PROTEIN RMUC"/>
    <property type="match status" value="1"/>
</dbReference>
<evidence type="ECO:0000256" key="5">
    <source>
        <dbReference type="ARBA" id="ARBA00023172"/>
    </source>
</evidence>
<name>A0A255XLG3_9PROT</name>
<dbReference type="InterPro" id="IPR003798">
    <property type="entry name" value="DNA_recombination_RmuC"/>
</dbReference>
<dbReference type="Pfam" id="PF02646">
    <property type="entry name" value="RmuC"/>
    <property type="match status" value="1"/>
</dbReference>
<dbReference type="EMBL" id="NOXS01000033">
    <property type="protein sequence ID" value="OYQ17809.1"/>
    <property type="molecule type" value="Genomic_DNA"/>
</dbReference>